<keyword evidence="1" id="KW-0472">Membrane</keyword>
<dbReference type="KEGG" id="goe:100906380"/>
<evidence type="ECO:0000256" key="1">
    <source>
        <dbReference type="SAM" id="Phobius"/>
    </source>
</evidence>
<sequence length="139" mass="15294">MGKESLASAMKLDMSADSITVSRIPFRHNRVGSIRYIVLLAGCLVSLALVLLIAGAIMTALIFTEVRPPTADENYNRYLGSDWRSVIGPLMMGMAGFMVIMGCVLTVMGYRSAAEDRRLIFAMQKAAEMDTFTDDGEFR</sequence>
<accession>A0AAJ6QYW5</accession>
<keyword evidence="1" id="KW-1133">Transmembrane helix</keyword>
<dbReference type="Proteomes" id="UP000694867">
    <property type="component" value="Unplaced"/>
</dbReference>
<organism evidence="2 3">
    <name type="scientific">Galendromus occidentalis</name>
    <name type="common">western predatory mite</name>
    <dbReference type="NCBI Taxonomy" id="34638"/>
    <lineage>
        <taxon>Eukaryota</taxon>
        <taxon>Metazoa</taxon>
        <taxon>Ecdysozoa</taxon>
        <taxon>Arthropoda</taxon>
        <taxon>Chelicerata</taxon>
        <taxon>Arachnida</taxon>
        <taxon>Acari</taxon>
        <taxon>Parasitiformes</taxon>
        <taxon>Mesostigmata</taxon>
        <taxon>Gamasina</taxon>
        <taxon>Phytoseioidea</taxon>
        <taxon>Phytoseiidae</taxon>
        <taxon>Typhlodrominae</taxon>
        <taxon>Galendromus</taxon>
    </lineage>
</organism>
<protein>
    <submittedName>
        <fullName evidence="3">Uncharacterized protein LOC100906380</fullName>
    </submittedName>
</protein>
<reference evidence="3" key="1">
    <citation type="submission" date="2025-08" db="UniProtKB">
        <authorList>
            <consortium name="RefSeq"/>
        </authorList>
    </citation>
    <scope>IDENTIFICATION</scope>
</reference>
<feature type="transmembrane region" description="Helical" evidence="1">
    <location>
        <begin position="36"/>
        <end position="63"/>
    </location>
</feature>
<dbReference type="AlphaFoldDB" id="A0AAJ6QYW5"/>
<dbReference type="GeneID" id="100906380"/>
<evidence type="ECO:0000313" key="3">
    <source>
        <dbReference type="RefSeq" id="XP_003748355.1"/>
    </source>
</evidence>
<keyword evidence="2" id="KW-1185">Reference proteome</keyword>
<name>A0AAJ6QYW5_9ACAR</name>
<evidence type="ECO:0000313" key="2">
    <source>
        <dbReference type="Proteomes" id="UP000694867"/>
    </source>
</evidence>
<gene>
    <name evidence="3" type="primary">LOC100906380</name>
</gene>
<dbReference type="RefSeq" id="XP_003748355.1">
    <property type="nucleotide sequence ID" value="XM_003748307.2"/>
</dbReference>
<keyword evidence="1" id="KW-0812">Transmembrane</keyword>
<feature type="transmembrane region" description="Helical" evidence="1">
    <location>
        <begin position="83"/>
        <end position="110"/>
    </location>
</feature>
<proteinExistence type="predicted"/>